<evidence type="ECO:0000313" key="1">
    <source>
        <dbReference type="EMBL" id="TDU81761.1"/>
    </source>
</evidence>
<gene>
    <name evidence="1" type="ORF">EI77_01071</name>
</gene>
<keyword evidence="2" id="KW-1185">Reference proteome</keyword>
<reference evidence="1 2" key="1">
    <citation type="submission" date="2019-03" db="EMBL/GenBank/DDBJ databases">
        <title>Genomic Encyclopedia of Archaeal and Bacterial Type Strains, Phase II (KMG-II): from individual species to whole genera.</title>
        <authorList>
            <person name="Goeker M."/>
        </authorList>
    </citation>
    <scope>NUCLEOTIDE SEQUENCE [LARGE SCALE GENOMIC DNA]</scope>
    <source>
        <strain evidence="1 2">ATCC 25309</strain>
    </source>
</reference>
<dbReference type="EMBL" id="SOCA01000001">
    <property type="protein sequence ID" value="TDU81761.1"/>
    <property type="molecule type" value="Genomic_DNA"/>
</dbReference>
<comment type="caution">
    <text evidence="1">The sequence shown here is derived from an EMBL/GenBank/DDBJ whole genome shotgun (WGS) entry which is preliminary data.</text>
</comment>
<organism evidence="1 2">
    <name type="scientific">Prosthecobacter fusiformis</name>
    <dbReference type="NCBI Taxonomy" id="48464"/>
    <lineage>
        <taxon>Bacteria</taxon>
        <taxon>Pseudomonadati</taxon>
        <taxon>Verrucomicrobiota</taxon>
        <taxon>Verrucomicrobiia</taxon>
        <taxon>Verrucomicrobiales</taxon>
        <taxon>Verrucomicrobiaceae</taxon>
        <taxon>Prosthecobacter</taxon>
    </lineage>
</organism>
<dbReference type="AlphaFoldDB" id="A0A4R7SRL5"/>
<sequence>MKDTYLTPVLAGVMLAITFAIAAFGAMDAAEPFPEETLSMNRTAQPQVAEWSGITIP</sequence>
<dbReference type="Proteomes" id="UP000295662">
    <property type="component" value="Unassembled WGS sequence"/>
</dbReference>
<accession>A0A4R7SRL5</accession>
<proteinExistence type="predicted"/>
<name>A0A4R7SRL5_9BACT</name>
<dbReference type="RefSeq" id="WP_166647055.1">
    <property type="nucleotide sequence ID" value="NZ_SOCA01000001.1"/>
</dbReference>
<evidence type="ECO:0000313" key="2">
    <source>
        <dbReference type="Proteomes" id="UP000295662"/>
    </source>
</evidence>
<protein>
    <submittedName>
        <fullName evidence="1">Uncharacterized protein</fullName>
    </submittedName>
</protein>